<keyword evidence="1" id="KW-0732">Signal</keyword>
<gene>
    <name evidence="2" type="ORF">H9Q76_04370</name>
</gene>
<evidence type="ECO:0000313" key="3">
    <source>
        <dbReference type="Proteomes" id="UP000515819"/>
    </source>
</evidence>
<organism evidence="2 3">
    <name type="scientific">Wujia chipingensis</name>
    <dbReference type="NCBI Taxonomy" id="2763670"/>
    <lineage>
        <taxon>Bacteria</taxon>
        <taxon>Bacillati</taxon>
        <taxon>Bacillota</taxon>
        <taxon>Clostridia</taxon>
        <taxon>Lachnospirales</taxon>
        <taxon>Lachnospiraceae</taxon>
        <taxon>Wujia</taxon>
    </lineage>
</organism>
<dbReference type="Pfam" id="PF07538">
    <property type="entry name" value="ChW"/>
    <property type="match status" value="6"/>
</dbReference>
<feature type="signal peptide" evidence="1">
    <location>
        <begin position="1"/>
        <end position="27"/>
    </location>
</feature>
<name>A0A7G9FPP2_9FIRM</name>
<protein>
    <submittedName>
        <fullName evidence="2">Uncharacterized protein</fullName>
    </submittedName>
</protein>
<dbReference type="RefSeq" id="WP_249321715.1">
    <property type="nucleotide sequence ID" value="NZ_CP060632.1"/>
</dbReference>
<dbReference type="KEGG" id="wcp:H9Q76_04370"/>
<dbReference type="EMBL" id="CP060632">
    <property type="protein sequence ID" value="QNM00524.1"/>
    <property type="molecule type" value="Genomic_DNA"/>
</dbReference>
<proteinExistence type="predicted"/>
<dbReference type="SMART" id="SM00728">
    <property type="entry name" value="ChW"/>
    <property type="match status" value="6"/>
</dbReference>
<dbReference type="Proteomes" id="UP000515819">
    <property type="component" value="Chromosome"/>
</dbReference>
<dbReference type="InterPro" id="IPR006637">
    <property type="entry name" value="ChW"/>
</dbReference>
<evidence type="ECO:0000313" key="2">
    <source>
        <dbReference type="EMBL" id="QNM00524.1"/>
    </source>
</evidence>
<feature type="chain" id="PRO_5039094188" evidence="1">
    <location>
        <begin position="28"/>
        <end position="1604"/>
    </location>
</feature>
<keyword evidence="3" id="KW-1185">Reference proteome</keyword>
<evidence type="ECO:0000256" key="1">
    <source>
        <dbReference type="SAM" id="SignalP"/>
    </source>
</evidence>
<accession>A0A7G9FPP2</accession>
<sequence>MQKWKVCKKLMAVILTLCMVLPLISNQYLVVRAEETGTGTTTSYMDVDDLQIGTNKVRWEKETVSYPISNSETSTWTGKVLHIDKLDDESYILKFKYDGDTSNLVYEVDMYSYENGCMIPHGSIMVIGLGSDEGYCYLQGGYEYWINIRNDLYSEDQTEENDITVELQKNTQYEESDITEVTGALEENIKVTDYMLGSFKGTEINGKMYKITLSPDTKVKIQAFGFDDDALSINVLKKNDNQLEYAGIQDNYLENLTDQEATYYIYSGYYGCMQEFRVVFGEIIKQTTPIDIDKATVTDIKVGENFTLSKEEKQRLKYDYLQYRDTTKDASTITTEKKEAHWARLCVPEGCVYEVIIPKGNITMMKYDSNWNVYERLNLEYGNSGDYWEATEGTYYFYSTNDNEANISVTELSDVSTIKENAVEITEENVKNGQVEHENGSKFYKYCSAMLDGKANYQASLGVLYKITVPAGAIYVVDGTVGYAIVYDSEFNYVTNNGKMENTSNEAKSYYVWKVTHSYDENANMQIKTITSKLAEEKTNATLLQVGTSETYQYDDSDDTYISMLAYNYGESTYVIENAKVYAVDPGIYTLNVKSDNPDVNAKLYLFETDDLHVHTGDLLDYESGYSTKLNLSEEKNVPIKLLNKGYLVISGDASHLDSSIVLTLNKDEDNRLSQKTDEICEIYNGENECISEHDIYTVVTAGDGYNIYNQLSGVWYKYNLDAYTEVEITVPLSGEMYVYSNPEEPAIRYIETYGGSYTYKYKNEEMTPCELYICVQQNPSYTPAVNVITVDAYSLAGDITLKQSQATELKPGSFTTSKDGVDWVMMPDDYDENGYINEVRSRGKLYKLSVDSKSKVDIKYDDSDLSVFDDLLELPFARGNKEVVFNNLSKDTKVYYIWITGENDDVTGTVEITPLEKRENGNKIETTIPSTGTTTVTIEEDKNSNEATIKTSSTEDKGISSEAIEESIKIANQYNSDNEGETKITSIQTSYTDDSQATVSSDVLNSLKDAQVSLEISKKASDGTVEYTWSFDADSLKETEVTGGVNTKLEVFEDAEGYGNQKVVEELTDPDATKCVVAFAHDGELPKNTKVTIAVGDQYADGTTVYYYHINKETNVLEPIDSVVVKDGMVTLVLSHCSDYVICDKKVCKHEKTEVRNAKEASCTEAGYTGDTYCVDCDTKLATGEVIAKKDHTSSDWIVDKAATVDAEGSRHKECTVCKTVLAKEAIAKLPAPTPTPEPVVIPDVTIRYTTHVQTFGWQGDENNASKWFVNGKMAGTSGKAKRLEGIKIRVYGNDNLGIQYTTHCQSYGWLPWSANGEMNGTEGEAKRLEAIKIQLTGADKDKYDVYYRVHAQSYGWLGWAKNGAPSGTAGYAKRLEGIQIVVVKKGAAVPGVNYAGVNAASGVHQAKSYIAKAGSSPVVGNQATSNTNPSVAGEANVNVAYRTHVQTFGWQGWKYNGQMSGTSGQAKRLEGINIKLTNKPYSGSIVYTTHVQTYGWQGNENNPNTWRRDGDMSGTSGEAKRLEAIRIALTGEMAEHYDVYYRVHAQSFGWLGWAKNGEAAGTAGLAKRLEGIQIVLVPKGGNAPARSYQGITSVKTQAYIKK</sequence>
<reference evidence="2 3" key="1">
    <citation type="submission" date="2020-08" db="EMBL/GenBank/DDBJ databases">
        <authorList>
            <person name="Liu C."/>
            <person name="Sun Q."/>
        </authorList>
    </citation>
    <scope>NUCLEOTIDE SEQUENCE [LARGE SCALE GENOMIC DNA]</scope>
    <source>
        <strain evidence="2 3">NSJ-4</strain>
    </source>
</reference>